<keyword evidence="3 8" id="KW-0560">Oxidoreductase</keyword>
<dbReference type="PIRSF" id="PIRSF000097">
    <property type="entry name" value="AKR"/>
    <property type="match status" value="1"/>
</dbReference>
<dbReference type="PROSITE" id="PS00062">
    <property type="entry name" value="ALDOKETO_REDUCTASE_2"/>
    <property type="match status" value="1"/>
</dbReference>
<dbReference type="AlphaFoldDB" id="C8P4W4"/>
<dbReference type="HOGENOM" id="CLU_023205_0_1_9"/>
<evidence type="ECO:0000313" key="8">
    <source>
        <dbReference type="EMBL" id="EEW54470.1"/>
    </source>
</evidence>
<organism evidence="8 10">
    <name type="scientific">Limosilactobacillus antri DSM 16041</name>
    <dbReference type="NCBI Taxonomy" id="525309"/>
    <lineage>
        <taxon>Bacteria</taxon>
        <taxon>Bacillati</taxon>
        <taxon>Bacillota</taxon>
        <taxon>Bacilli</taxon>
        <taxon>Lactobacillales</taxon>
        <taxon>Lactobacillaceae</taxon>
        <taxon>Limosilactobacillus</taxon>
    </lineage>
</organism>
<gene>
    <name evidence="8" type="primary">akr5f4</name>
    <name evidence="9" type="ORF">FC31_GL001920</name>
    <name evidence="8" type="ORF">HMPREF0494_0358</name>
</gene>
<feature type="active site" description="Proton donor" evidence="4">
    <location>
        <position position="61"/>
    </location>
</feature>
<dbReference type="Pfam" id="PF00248">
    <property type="entry name" value="Aldo_ket_red"/>
    <property type="match status" value="1"/>
</dbReference>
<name>C8P4W4_9LACO</name>
<evidence type="ECO:0000313" key="9">
    <source>
        <dbReference type="EMBL" id="KRK60133.1"/>
    </source>
</evidence>
<dbReference type="PRINTS" id="PR00069">
    <property type="entry name" value="ALDKETRDTASE"/>
</dbReference>
<evidence type="ECO:0000256" key="5">
    <source>
        <dbReference type="PIRSR" id="PIRSR000097-2"/>
    </source>
</evidence>
<dbReference type="Gene3D" id="3.20.20.100">
    <property type="entry name" value="NADP-dependent oxidoreductase domain"/>
    <property type="match status" value="1"/>
</dbReference>
<dbReference type="EC" id="1.1.1.218" evidence="8"/>
<accession>C8P4W4</accession>
<comment type="caution">
    <text evidence="8">The sequence shown here is derived from an EMBL/GenBank/DDBJ whole genome shotgun (WGS) entry which is preliminary data.</text>
</comment>
<dbReference type="InterPro" id="IPR020471">
    <property type="entry name" value="AKR"/>
</dbReference>
<reference evidence="9 11" key="2">
    <citation type="journal article" date="2015" name="Genome Announc.">
        <title>Expanding the biotechnology potential of lactobacilli through comparative genomics of 213 strains and associated genera.</title>
        <authorList>
            <person name="Sun Z."/>
            <person name="Harris H.M."/>
            <person name="McCann A."/>
            <person name="Guo C."/>
            <person name="Argimon S."/>
            <person name="Zhang W."/>
            <person name="Yang X."/>
            <person name="Jeffery I.B."/>
            <person name="Cooney J.C."/>
            <person name="Kagawa T.F."/>
            <person name="Liu W."/>
            <person name="Song Y."/>
            <person name="Salvetti E."/>
            <person name="Wrobel A."/>
            <person name="Rasinkangas P."/>
            <person name="Parkhill J."/>
            <person name="Rea M.C."/>
            <person name="O'Sullivan O."/>
            <person name="Ritari J."/>
            <person name="Douillard F.P."/>
            <person name="Paul Ross R."/>
            <person name="Yang R."/>
            <person name="Briner A.E."/>
            <person name="Felis G.E."/>
            <person name="de Vos W.M."/>
            <person name="Barrangou R."/>
            <person name="Klaenhammer T.R."/>
            <person name="Caufield P.W."/>
            <person name="Cui Y."/>
            <person name="Zhang H."/>
            <person name="O'Toole P.W."/>
        </authorList>
    </citation>
    <scope>NUCLEOTIDE SEQUENCE [LARGE SCALE GENOMIC DNA]</scope>
    <source>
        <strain evidence="9 11">DSM 16041</strain>
    </source>
</reference>
<reference evidence="8 10" key="1">
    <citation type="submission" date="2009-09" db="EMBL/GenBank/DDBJ databases">
        <authorList>
            <person name="Qin X."/>
            <person name="Bachman B."/>
            <person name="Battles P."/>
            <person name="Bell A."/>
            <person name="Bess C."/>
            <person name="Bickham C."/>
            <person name="Chaboub L."/>
            <person name="Chen D."/>
            <person name="Coyle M."/>
            <person name="Deiros D.R."/>
            <person name="Dinh H."/>
            <person name="Forbes L."/>
            <person name="Fowler G."/>
            <person name="Francisco L."/>
            <person name="Fu Q."/>
            <person name="Gubbala S."/>
            <person name="Hale W."/>
            <person name="Han Y."/>
            <person name="Hemphill L."/>
            <person name="Highlander S.K."/>
            <person name="Hirani K."/>
            <person name="Hogues M."/>
            <person name="Jackson L."/>
            <person name="Jakkamsetti A."/>
            <person name="Javaid M."/>
            <person name="Jiang H."/>
            <person name="Korchina V."/>
            <person name="Kovar C."/>
            <person name="Lara F."/>
            <person name="Lee S."/>
            <person name="Mata R."/>
            <person name="Mathew T."/>
            <person name="Moen C."/>
            <person name="Morales K."/>
            <person name="Munidasa M."/>
            <person name="Nazareth L."/>
            <person name="Ngo R."/>
            <person name="Nguyen L."/>
            <person name="Okwuonu G."/>
            <person name="Ongeri F."/>
            <person name="Patil S."/>
            <person name="Petrosino J."/>
            <person name="Pham C."/>
            <person name="Pham P."/>
            <person name="Pu L.-L."/>
            <person name="Puazo M."/>
            <person name="Raj R."/>
            <person name="Reid J."/>
            <person name="Rouhana J."/>
            <person name="Saada N."/>
            <person name="Shang Y."/>
            <person name="Simmons D."/>
            <person name="Thornton R."/>
            <person name="Warren J."/>
            <person name="Weissenberger G."/>
            <person name="Zhang J."/>
            <person name="Zhang L."/>
            <person name="Zhou C."/>
            <person name="Zhu D."/>
            <person name="Muzny D."/>
            <person name="Worley K."/>
            <person name="Gibbs R."/>
        </authorList>
    </citation>
    <scope>NUCLEOTIDE SEQUENCE [LARGE SCALE GENOMIC DNA]</scope>
    <source>
        <strain evidence="8 10">DSM 16041</strain>
    </source>
</reference>
<dbReference type="eggNOG" id="COG0656">
    <property type="taxonomic scope" value="Bacteria"/>
</dbReference>
<keyword evidence="2" id="KW-0521">NADP</keyword>
<dbReference type="EMBL" id="AZDK01000007">
    <property type="protein sequence ID" value="KRK60133.1"/>
    <property type="molecule type" value="Genomic_DNA"/>
</dbReference>
<dbReference type="GO" id="GO:0050109">
    <property type="term" value="F:morphine 6-dehydrogenase activity"/>
    <property type="evidence" value="ECO:0007669"/>
    <property type="project" value="UniProtKB-EC"/>
</dbReference>
<dbReference type="PATRIC" id="fig|525309.8.peg.1992"/>
<evidence type="ECO:0000313" key="11">
    <source>
        <dbReference type="Proteomes" id="UP000051883"/>
    </source>
</evidence>
<feature type="binding site" evidence="5">
    <location>
        <position position="119"/>
    </location>
    <ligand>
        <name>substrate</name>
    </ligand>
</feature>
<dbReference type="Proteomes" id="UP000003675">
    <property type="component" value="Unassembled WGS sequence"/>
</dbReference>
<dbReference type="InterPro" id="IPR018170">
    <property type="entry name" value="Aldo/ket_reductase_CS"/>
</dbReference>
<feature type="site" description="Lowers pKa of active site Tyr" evidence="6">
    <location>
        <position position="86"/>
    </location>
</feature>
<dbReference type="PANTHER" id="PTHR43827">
    <property type="entry name" value="2,5-DIKETO-D-GLUCONIC ACID REDUCTASE"/>
    <property type="match status" value="1"/>
</dbReference>
<dbReference type="InterPro" id="IPR036812">
    <property type="entry name" value="NAD(P)_OxRdtase_dom_sf"/>
</dbReference>
<dbReference type="FunFam" id="3.20.20.100:FF:000015">
    <property type="entry name" value="Oxidoreductase, aldo/keto reductase family"/>
    <property type="match status" value="1"/>
</dbReference>
<proteinExistence type="inferred from homology"/>
<dbReference type="STRING" id="525309.HMPREF0494_0358"/>
<dbReference type="InterPro" id="IPR023210">
    <property type="entry name" value="NADP_OxRdtase_dom"/>
</dbReference>
<evidence type="ECO:0000256" key="3">
    <source>
        <dbReference type="ARBA" id="ARBA00023002"/>
    </source>
</evidence>
<keyword evidence="11" id="KW-1185">Reference proteome</keyword>
<feature type="domain" description="NADP-dependent oxidoreductase" evidence="7">
    <location>
        <begin position="34"/>
        <end position="279"/>
    </location>
</feature>
<evidence type="ECO:0000313" key="10">
    <source>
        <dbReference type="Proteomes" id="UP000003675"/>
    </source>
</evidence>
<dbReference type="EMBL" id="ACLL01000011">
    <property type="protein sequence ID" value="EEW54470.1"/>
    <property type="molecule type" value="Genomic_DNA"/>
</dbReference>
<dbReference type="PANTHER" id="PTHR43827:SF3">
    <property type="entry name" value="NADP-DEPENDENT OXIDOREDUCTASE DOMAIN-CONTAINING PROTEIN"/>
    <property type="match status" value="1"/>
</dbReference>
<evidence type="ECO:0000259" key="7">
    <source>
        <dbReference type="Pfam" id="PF00248"/>
    </source>
</evidence>
<evidence type="ECO:0000256" key="6">
    <source>
        <dbReference type="PIRSR" id="PIRSR000097-3"/>
    </source>
</evidence>
<protein>
    <submittedName>
        <fullName evidence="9">Organophosphate reductase</fullName>
    </submittedName>
    <submittedName>
        <fullName evidence="8">Oxidoreductase, aldo/keto reductase family protein</fullName>
        <ecNumber evidence="8">1.1.1.218</ecNumber>
    </submittedName>
</protein>
<dbReference type="PROSITE" id="PS00798">
    <property type="entry name" value="ALDOKETO_REDUCTASE_1"/>
    <property type="match status" value="1"/>
</dbReference>
<dbReference type="Proteomes" id="UP000051883">
    <property type="component" value="Unassembled WGS sequence"/>
</dbReference>
<dbReference type="SUPFAM" id="SSF51430">
    <property type="entry name" value="NAD(P)-linked oxidoreductase"/>
    <property type="match status" value="1"/>
</dbReference>
<evidence type="ECO:0000256" key="1">
    <source>
        <dbReference type="ARBA" id="ARBA00007905"/>
    </source>
</evidence>
<sequence>MERMIVMVELKNINSLYRLNNGVTIPCVGYGTFRTPADVAEQAVADAIAVGYRLIDTATVYGNEEAVGRGIKDAGIDRHRLFVTSKLWNDHRGYAKAKQAIDETLERLQTDYLDLYLIHWPANRKQFGDQAAEINAETWRAMEEAYHEGKIRALGLSNFMPHHVVELMKTAEVAPAVDQIEVHPGWPHVEEVKYLQAHNILVEGWAPLGGQGAKVMTNPTMQQLAAKYGKTTAHVSLRWLLQRWILPLPKSVHKERMVQNTQLFDFELSDEDMEKITALPNLGGQCADPDEVDF</sequence>
<evidence type="ECO:0000256" key="2">
    <source>
        <dbReference type="ARBA" id="ARBA00022857"/>
    </source>
</evidence>
<dbReference type="CDD" id="cd19071">
    <property type="entry name" value="AKR_AKR1-5-like"/>
    <property type="match status" value="1"/>
</dbReference>
<evidence type="ECO:0000256" key="4">
    <source>
        <dbReference type="PIRSR" id="PIRSR000097-1"/>
    </source>
</evidence>
<comment type="similarity">
    <text evidence="1">Belongs to the aldo/keto reductase family.</text>
</comment>
<dbReference type="PROSITE" id="PS00063">
    <property type="entry name" value="ALDOKETO_REDUCTASE_3"/>
    <property type="match status" value="1"/>
</dbReference>